<comment type="caution">
    <text evidence="4">The sequence shown here is derived from an EMBL/GenBank/DDBJ whole genome shotgun (WGS) entry which is preliminary data.</text>
</comment>
<evidence type="ECO:0000313" key="5">
    <source>
        <dbReference type="Proteomes" id="UP000659654"/>
    </source>
</evidence>
<organism evidence="4 5">
    <name type="scientific">Bursaphelenchus xylophilus</name>
    <name type="common">Pinewood nematode worm</name>
    <name type="synonym">Aphelenchoides xylophilus</name>
    <dbReference type="NCBI Taxonomy" id="6326"/>
    <lineage>
        <taxon>Eukaryota</taxon>
        <taxon>Metazoa</taxon>
        <taxon>Ecdysozoa</taxon>
        <taxon>Nematoda</taxon>
        <taxon>Chromadorea</taxon>
        <taxon>Rhabditida</taxon>
        <taxon>Tylenchina</taxon>
        <taxon>Tylenchomorpha</taxon>
        <taxon>Aphelenchoidea</taxon>
        <taxon>Aphelenchoididae</taxon>
        <taxon>Bursaphelenchus</taxon>
    </lineage>
</organism>
<dbReference type="Pfam" id="PF00071">
    <property type="entry name" value="Ras"/>
    <property type="match status" value="1"/>
</dbReference>
<dbReference type="EMBL" id="CAJFDI010000001">
    <property type="protein sequence ID" value="CAD5209938.1"/>
    <property type="molecule type" value="Genomic_DNA"/>
</dbReference>
<sequence>MKKLMRCLCLGAPRCGKTSMLLTLNMTENILSRPYIPTIEDTYLIQTGLDTAEKPLEHVTFYDTAGITKDNMELKRSLVQITDWFVLVFSLLNYESFEVVDSLKKYLDKNVLKEKKDSQIVLIGTMADADAKRINSETIQQWATREKVRYFEICTADRASIVEVVHYMVGRQFHAPREPKFSLSKKLKPDRSNAQILMDF</sequence>
<gene>
    <name evidence="4" type="ORF">BXYJ_LOCUS1685</name>
</gene>
<dbReference type="GO" id="GO:0032794">
    <property type="term" value="F:GTPase activating protein binding"/>
    <property type="evidence" value="ECO:0007669"/>
    <property type="project" value="TreeGrafter"/>
</dbReference>
<dbReference type="InterPro" id="IPR042227">
    <property type="entry name" value="KBRS"/>
</dbReference>
<dbReference type="OrthoDB" id="10002389at2759"/>
<evidence type="ECO:0000313" key="4">
    <source>
        <dbReference type="EMBL" id="CAD5209938.1"/>
    </source>
</evidence>
<keyword evidence="3" id="KW-0342">GTP-binding</keyword>
<dbReference type="Gene3D" id="3.40.50.300">
    <property type="entry name" value="P-loop containing nucleotide triphosphate hydrolases"/>
    <property type="match status" value="1"/>
</dbReference>
<dbReference type="SMR" id="A0A7I8XJB5"/>
<dbReference type="Proteomes" id="UP000659654">
    <property type="component" value="Unassembled WGS sequence"/>
</dbReference>
<dbReference type="EMBL" id="CAJFCV020000001">
    <property type="protein sequence ID" value="CAG9085408.1"/>
    <property type="molecule type" value="Genomic_DNA"/>
</dbReference>
<dbReference type="Proteomes" id="UP000582659">
    <property type="component" value="Unassembled WGS sequence"/>
</dbReference>
<evidence type="ECO:0000256" key="3">
    <source>
        <dbReference type="ARBA" id="ARBA00023134"/>
    </source>
</evidence>
<comment type="similarity">
    <text evidence="1">Belongs to the small GTPase superfamily. Ras family. KappaB-Ras subfamily.</text>
</comment>
<dbReference type="PANTHER" id="PTHR46152:SF3">
    <property type="entry name" value="NF-KAPPA-B INHIBITOR-INTERACTING RAS-LIKE PROTEIN"/>
    <property type="match status" value="1"/>
</dbReference>
<dbReference type="GO" id="GO:0003924">
    <property type="term" value="F:GTPase activity"/>
    <property type="evidence" value="ECO:0007669"/>
    <property type="project" value="InterPro"/>
</dbReference>
<keyword evidence="5" id="KW-1185">Reference proteome</keyword>
<dbReference type="GO" id="GO:0043124">
    <property type="term" value="P:negative regulation of canonical NF-kappaB signal transduction"/>
    <property type="evidence" value="ECO:0007669"/>
    <property type="project" value="InterPro"/>
</dbReference>
<reference evidence="4" key="1">
    <citation type="submission" date="2020-09" db="EMBL/GenBank/DDBJ databases">
        <authorList>
            <person name="Kikuchi T."/>
        </authorList>
    </citation>
    <scope>NUCLEOTIDE SEQUENCE</scope>
    <source>
        <strain evidence="4">Ka4C1</strain>
    </source>
</reference>
<evidence type="ECO:0000256" key="2">
    <source>
        <dbReference type="ARBA" id="ARBA00022741"/>
    </source>
</evidence>
<dbReference type="AlphaFoldDB" id="A0A7I8XJB5"/>
<dbReference type="PANTHER" id="PTHR46152">
    <property type="entry name" value="NF-KAPPA-B INHIBITOR-INTERACTING RAS-LIKE PROTEIN"/>
    <property type="match status" value="1"/>
</dbReference>
<dbReference type="GO" id="GO:0032484">
    <property type="term" value="P:Ral protein signal transduction"/>
    <property type="evidence" value="ECO:0007669"/>
    <property type="project" value="TreeGrafter"/>
</dbReference>
<evidence type="ECO:0000256" key="1">
    <source>
        <dbReference type="ARBA" id="ARBA00008094"/>
    </source>
</evidence>
<protein>
    <submittedName>
        <fullName evidence="4">(pine wood nematode) hypothetical protein</fullName>
    </submittedName>
</protein>
<dbReference type="PROSITE" id="PS51419">
    <property type="entry name" value="RAB"/>
    <property type="match status" value="1"/>
</dbReference>
<dbReference type="InterPro" id="IPR027417">
    <property type="entry name" value="P-loop_NTPase"/>
</dbReference>
<name>A0A7I8XJB5_BURXY</name>
<proteinExistence type="inferred from homology"/>
<dbReference type="PROSITE" id="PS51421">
    <property type="entry name" value="RAS"/>
    <property type="match status" value="1"/>
</dbReference>
<dbReference type="SUPFAM" id="SSF52540">
    <property type="entry name" value="P-loop containing nucleoside triphosphate hydrolases"/>
    <property type="match status" value="1"/>
</dbReference>
<dbReference type="GO" id="GO:0005525">
    <property type="term" value="F:GTP binding"/>
    <property type="evidence" value="ECO:0007669"/>
    <property type="project" value="UniProtKB-KW"/>
</dbReference>
<accession>A0A7I8XJB5</accession>
<keyword evidence="2" id="KW-0547">Nucleotide-binding</keyword>
<dbReference type="SMART" id="SM00173">
    <property type="entry name" value="RAS"/>
    <property type="match status" value="1"/>
</dbReference>
<dbReference type="InterPro" id="IPR001806">
    <property type="entry name" value="Small_GTPase"/>
</dbReference>